<accession>A0A699R6B7</accession>
<evidence type="ECO:0000256" key="1">
    <source>
        <dbReference type="SAM" id="MobiDB-lite"/>
    </source>
</evidence>
<evidence type="ECO:0000313" key="2">
    <source>
        <dbReference type="EMBL" id="GFC78664.1"/>
    </source>
</evidence>
<dbReference type="EMBL" id="BKCJ011066829">
    <property type="protein sequence ID" value="GFC78664.1"/>
    <property type="molecule type" value="Genomic_DNA"/>
</dbReference>
<feature type="region of interest" description="Disordered" evidence="1">
    <location>
        <begin position="129"/>
        <end position="149"/>
    </location>
</feature>
<organism evidence="2">
    <name type="scientific">Tanacetum cinerariifolium</name>
    <name type="common">Dalmatian daisy</name>
    <name type="synonym">Chrysanthemum cinerariifolium</name>
    <dbReference type="NCBI Taxonomy" id="118510"/>
    <lineage>
        <taxon>Eukaryota</taxon>
        <taxon>Viridiplantae</taxon>
        <taxon>Streptophyta</taxon>
        <taxon>Embryophyta</taxon>
        <taxon>Tracheophyta</taxon>
        <taxon>Spermatophyta</taxon>
        <taxon>Magnoliopsida</taxon>
        <taxon>eudicotyledons</taxon>
        <taxon>Gunneridae</taxon>
        <taxon>Pentapetalae</taxon>
        <taxon>asterids</taxon>
        <taxon>campanulids</taxon>
        <taxon>Asterales</taxon>
        <taxon>Asteraceae</taxon>
        <taxon>Asteroideae</taxon>
        <taxon>Anthemideae</taxon>
        <taxon>Anthemidinae</taxon>
        <taxon>Tanacetum</taxon>
    </lineage>
</organism>
<reference evidence="2" key="1">
    <citation type="journal article" date="2019" name="Sci. Rep.">
        <title>Draft genome of Tanacetum cinerariifolium, the natural source of mosquito coil.</title>
        <authorList>
            <person name="Yamashiro T."/>
            <person name="Shiraishi A."/>
            <person name="Satake H."/>
            <person name="Nakayama K."/>
        </authorList>
    </citation>
    <scope>NUCLEOTIDE SEQUENCE</scope>
</reference>
<comment type="caution">
    <text evidence="2">The sequence shown here is derived from an EMBL/GenBank/DDBJ whole genome shotgun (WGS) entry which is preliminary data.</text>
</comment>
<name>A0A699R6B7_TANCI</name>
<proteinExistence type="predicted"/>
<gene>
    <name evidence="2" type="ORF">Tci_850634</name>
</gene>
<dbReference type="AlphaFoldDB" id="A0A699R6B7"/>
<sequence length="149" mass="17146">MPSGSANVPYVQSTFSSAKRKSNDIGWEYGVIPDPSNPNKIKCTLCYKLASKEDQLKCQNAINERKLKKQGKRQHNEAIRSEVRIDSNERPIYEDKLHEYSMKVLNVFVPMDNFANTVNFERSLKKGKDKNVELSNSIPKKNMDDKEIH</sequence>
<protein>
    <submittedName>
        <fullName evidence="2">Uncharacterized protein</fullName>
    </submittedName>
</protein>